<evidence type="ECO:0000256" key="3">
    <source>
        <dbReference type="ARBA" id="ARBA00022729"/>
    </source>
</evidence>
<sequence length="443" mass="47528">MKRERFKWLALLLVLLMLSASLIGCGGGDADNGDGGSDDPANGDNGGEEISAFDQLMAKSDRLPLSGLQPLSYDDRSDIEKALPVEQKDDVTIGWAGAFLGSTFFEEMVGSARTTAEKYGYTFLDQNANFNLQTQLTQMDTYITQGVDVIVLNAVELDSTVADITRAVQAGIPVIVTGPRPADPSYPIVTNVISGSFNSGYEIGLFTAGELYTAGSEPLKMGFALSMMDSADAQSRTTGLIAGYLYKAAEIEGKPYETKWDAVLEAYEAWITIRDTGNLVGTDMPLDFVGYGTGESTDAAAGQIASSDLLTANPDMDILLVETDTMLPGALTEVRQQGLTAGEDIKIVCAADGTREALEYIKEGSLFATATNIPYYNGEKIVELIHKMYAEGFDANNLPSNSFTPTMAIHAGNVDEYYDANAAFALAGEWDIMTIEEYNAANK</sequence>
<dbReference type="RefSeq" id="WP_207300754.1">
    <property type="nucleotide sequence ID" value="NZ_CP071444.1"/>
</dbReference>
<evidence type="ECO:0000256" key="1">
    <source>
        <dbReference type="ARBA" id="ARBA00004196"/>
    </source>
</evidence>
<feature type="domain" description="Periplasmic binding protein" evidence="4">
    <location>
        <begin position="93"/>
        <end position="388"/>
    </location>
</feature>
<dbReference type="GO" id="GO:0030313">
    <property type="term" value="C:cell envelope"/>
    <property type="evidence" value="ECO:0007669"/>
    <property type="project" value="UniProtKB-SubCell"/>
</dbReference>
<dbReference type="SUPFAM" id="SSF53822">
    <property type="entry name" value="Periplasmic binding protein-like I"/>
    <property type="match status" value="1"/>
</dbReference>
<gene>
    <name evidence="5" type="ORF">J0B03_04970</name>
</gene>
<evidence type="ECO:0000256" key="2">
    <source>
        <dbReference type="ARBA" id="ARBA00007639"/>
    </source>
</evidence>
<dbReference type="Gene3D" id="3.40.50.2300">
    <property type="match status" value="2"/>
</dbReference>
<dbReference type="AlphaFoldDB" id="A0A974XGG8"/>
<comment type="similarity">
    <text evidence="2">Belongs to the bacterial solute-binding protein 2 family.</text>
</comment>
<name>A0A974XGG8_9FIRM</name>
<evidence type="ECO:0000313" key="6">
    <source>
        <dbReference type="Proteomes" id="UP000663499"/>
    </source>
</evidence>
<dbReference type="InterPro" id="IPR028082">
    <property type="entry name" value="Peripla_BP_I"/>
</dbReference>
<evidence type="ECO:0000259" key="4">
    <source>
        <dbReference type="Pfam" id="PF13407"/>
    </source>
</evidence>
<protein>
    <submittedName>
        <fullName evidence="5">Sugar ABC transporter substrate-binding protein</fullName>
    </submittedName>
</protein>
<dbReference type="EMBL" id="CP071444">
    <property type="protein sequence ID" value="QSX09419.1"/>
    <property type="molecule type" value="Genomic_DNA"/>
</dbReference>
<dbReference type="Pfam" id="PF13407">
    <property type="entry name" value="Peripla_BP_4"/>
    <property type="match status" value="1"/>
</dbReference>
<dbReference type="GO" id="GO:0030246">
    <property type="term" value="F:carbohydrate binding"/>
    <property type="evidence" value="ECO:0007669"/>
    <property type="project" value="UniProtKB-ARBA"/>
</dbReference>
<keyword evidence="6" id="KW-1185">Reference proteome</keyword>
<proteinExistence type="inferred from homology"/>
<keyword evidence="3" id="KW-0732">Signal</keyword>
<dbReference type="KEGG" id="alka:J0B03_04970"/>
<comment type="subcellular location">
    <subcellularLocation>
        <location evidence="1">Cell envelope</location>
    </subcellularLocation>
</comment>
<dbReference type="PANTHER" id="PTHR46847">
    <property type="entry name" value="D-ALLOSE-BINDING PERIPLASMIC PROTEIN-RELATED"/>
    <property type="match status" value="1"/>
</dbReference>
<accession>A0A974XGG8</accession>
<reference evidence="5" key="1">
    <citation type="submission" date="2021-03" db="EMBL/GenBank/DDBJ databases">
        <title>Alkalibacter marinus sp. nov., isolated from tidal flat sediment.</title>
        <authorList>
            <person name="Namirimu T."/>
            <person name="Yang J.-A."/>
            <person name="Yang S.-H."/>
            <person name="Kim Y.-J."/>
            <person name="Kwon K.K."/>
        </authorList>
    </citation>
    <scope>NUCLEOTIDE SEQUENCE</scope>
    <source>
        <strain evidence="5">ES005</strain>
    </source>
</reference>
<organism evidence="5 6">
    <name type="scientific">Alkalibacter rhizosphaerae</name>
    <dbReference type="NCBI Taxonomy" id="2815577"/>
    <lineage>
        <taxon>Bacteria</taxon>
        <taxon>Bacillati</taxon>
        <taxon>Bacillota</taxon>
        <taxon>Clostridia</taxon>
        <taxon>Eubacteriales</taxon>
        <taxon>Eubacteriaceae</taxon>
        <taxon>Alkalibacter</taxon>
    </lineage>
</organism>
<dbReference type="InterPro" id="IPR025997">
    <property type="entry name" value="SBP_2_dom"/>
</dbReference>
<dbReference type="PROSITE" id="PS51257">
    <property type="entry name" value="PROKAR_LIPOPROTEIN"/>
    <property type="match status" value="1"/>
</dbReference>
<dbReference type="CDD" id="cd01536">
    <property type="entry name" value="PBP1_ABC_sugar_binding-like"/>
    <property type="match status" value="1"/>
</dbReference>
<dbReference type="Proteomes" id="UP000663499">
    <property type="component" value="Chromosome"/>
</dbReference>
<dbReference type="PANTHER" id="PTHR46847:SF1">
    <property type="entry name" value="D-ALLOSE-BINDING PERIPLASMIC PROTEIN-RELATED"/>
    <property type="match status" value="1"/>
</dbReference>
<evidence type="ECO:0000313" key="5">
    <source>
        <dbReference type="EMBL" id="QSX09419.1"/>
    </source>
</evidence>